<dbReference type="OrthoDB" id="9762795at2"/>
<evidence type="ECO:0000256" key="6">
    <source>
        <dbReference type="RuleBase" id="RU003435"/>
    </source>
</evidence>
<evidence type="ECO:0000256" key="3">
    <source>
        <dbReference type="ARBA" id="ARBA00022801"/>
    </source>
</evidence>
<keyword evidence="1 6" id="KW-0645">Protease</keyword>
<dbReference type="Gene3D" id="1.10.1370.30">
    <property type="match status" value="1"/>
</dbReference>
<dbReference type="PANTHER" id="PTHR11804">
    <property type="entry name" value="PROTEASE M3 THIMET OLIGOPEPTIDASE-RELATED"/>
    <property type="match status" value="1"/>
</dbReference>
<proteinExistence type="inferred from homology"/>
<sequence>MKFSQFEYKRPDMNQLQQDFQERLKRFESAPSFEVQDQILTELVSLRNHFESMQNIVHIRYTSNTEDAFYKQEHDFMDENGPLYQGMVSDFFRALVKSKYRKELESHWGKHLFNLADTELKTYSPEVLEDLKQENRLKSQYVKLLSSAQIEFQGKKRTLVQLMPFTQSPDRNIRKQAVSAHFGFFNDHREELDRIYDDMVKLRTSIAKKLGFSNFVELAYNRLNRTDYNKNMVKVFRDQVKEQIVPFCNNLREKQRVRIGVDSLKFYDESFSFPEGNPKPKGDAEWIVAQGAKVFKELSPETDEFYTFMVENELLDLVAKEGKAPGGYCTYISEYQSPFIFTNFNGSQGDVRVLMHEAGHAFQVYTSRGYEVPEYQFPTLEACEIHSMSMELITYPWMDRFFGEDTDRFLYDHLAAAVKFIPYGVAVDEFQHFVYENPDVSPQERKQEWRRLEKKYLPHRDHDGIPFLEEGGYWQMQTHIYRTPFYYIDYTLAQVCALQLWKRSRENHKAAWQDYLELCEQGGSLPFTELVNIAGLMSPFEEGCVESVMSEVRKWEAQIDDKTFLQKT</sequence>
<keyword evidence="2 6" id="KW-0479">Metal-binding</keyword>
<evidence type="ECO:0000313" key="8">
    <source>
        <dbReference type="EMBL" id="KSU81765.1"/>
    </source>
</evidence>
<evidence type="ECO:0000256" key="4">
    <source>
        <dbReference type="ARBA" id="ARBA00022833"/>
    </source>
</evidence>
<reference evidence="8 9" key="1">
    <citation type="journal article" date="2014" name="Antonie Van Leeuwenhoek">
        <title>Fictibacillus enclensis sp. nov., isolated from marine sediment.</title>
        <authorList>
            <person name="Dastager S.G."/>
            <person name="Mawlankar R."/>
            <person name="Srinivasan K."/>
            <person name="Tang S.K."/>
            <person name="Lee J.C."/>
            <person name="Ramana V.V."/>
            <person name="Shouche Y.S."/>
        </authorList>
    </citation>
    <scope>NUCLEOTIDE SEQUENCE [LARGE SCALE GENOMIC DNA]</scope>
    <source>
        <strain evidence="8 9">NIO-1003</strain>
    </source>
</reference>
<comment type="caution">
    <text evidence="8">The sequence shown here is derived from an EMBL/GenBank/DDBJ whole genome shotgun (WGS) entry which is preliminary data.</text>
</comment>
<evidence type="ECO:0000256" key="5">
    <source>
        <dbReference type="ARBA" id="ARBA00023049"/>
    </source>
</evidence>
<dbReference type="EMBL" id="LNQN01000005">
    <property type="protein sequence ID" value="KSU81765.1"/>
    <property type="molecule type" value="Genomic_DNA"/>
</dbReference>
<gene>
    <name evidence="8" type="ORF">AS030_15865</name>
</gene>
<protein>
    <submittedName>
        <fullName evidence="8">Oligoendopeptidase F</fullName>
    </submittedName>
</protein>
<dbReference type="SUPFAM" id="SSF55486">
    <property type="entry name" value="Metalloproteases ('zincins'), catalytic domain"/>
    <property type="match status" value="1"/>
</dbReference>
<keyword evidence="9" id="KW-1185">Reference proteome</keyword>
<organism evidence="8 9">
    <name type="scientific">Fictibacillus enclensis</name>
    <dbReference type="NCBI Taxonomy" id="1017270"/>
    <lineage>
        <taxon>Bacteria</taxon>
        <taxon>Bacillati</taxon>
        <taxon>Bacillota</taxon>
        <taxon>Bacilli</taxon>
        <taxon>Bacillales</taxon>
        <taxon>Fictibacillaceae</taxon>
        <taxon>Fictibacillus</taxon>
    </lineage>
</organism>
<dbReference type="GO" id="GO:0006508">
    <property type="term" value="P:proteolysis"/>
    <property type="evidence" value="ECO:0007669"/>
    <property type="project" value="UniProtKB-KW"/>
</dbReference>
<comment type="similarity">
    <text evidence="6">Belongs to the peptidase M3 family.</text>
</comment>
<dbReference type="RefSeq" id="WP_061973312.1">
    <property type="nucleotide sequence ID" value="NZ_FMAV01000003.1"/>
</dbReference>
<dbReference type="InterPro" id="IPR045090">
    <property type="entry name" value="Pept_M3A_M3B"/>
</dbReference>
<dbReference type="NCBIfam" id="TIGR02289">
    <property type="entry name" value="M3_not_pepF"/>
    <property type="match status" value="1"/>
</dbReference>
<keyword evidence="3 6" id="KW-0378">Hydrolase</keyword>
<dbReference type="Proteomes" id="UP000054099">
    <property type="component" value="Unassembled WGS sequence"/>
</dbReference>
<evidence type="ECO:0000256" key="1">
    <source>
        <dbReference type="ARBA" id="ARBA00022670"/>
    </source>
</evidence>
<keyword evidence="5 6" id="KW-0482">Metalloprotease</keyword>
<keyword evidence="4 6" id="KW-0862">Zinc</keyword>
<dbReference type="InterPro" id="IPR011976">
    <property type="entry name" value="Pept_M3B_oligopep-rel"/>
</dbReference>
<dbReference type="Pfam" id="PF01432">
    <property type="entry name" value="Peptidase_M3"/>
    <property type="match status" value="1"/>
</dbReference>
<evidence type="ECO:0000256" key="2">
    <source>
        <dbReference type="ARBA" id="ARBA00022723"/>
    </source>
</evidence>
<accession>A0A0V8J3T1</accession>
<dbReference type="GO" id="GO:0006518">
    <property type="term" value="P:peptide metabolic process"/>
    <property type="evidence" value="ECO:0007669"/>
    <property type="project" value="TreeGrafter"/>
</dbReference>
<dbReference type="InterPro" id="IPR001567">
    <property type="entry name" value="Pept_M3A_M3B_dom"/>
</dbReference>
<dbReference type="AlphaFoldDB" id="A0A0V8J3T1"/>
<name>A0A0V8J3T1_9BACL</name>
<dbReference type="GO" id="GO:0046872">
    <property type="term" value="F:metal ion binding"/>
    <property type="evidence" value="ECO:0007669"/>
    <property type="project" value="UniProtKB-UniRule"/>
</dbReference>
<dbReference type="GO" id="GO:0004222">
    <property type="term" value="F:metalloendopeptidase activity"/>
    <property type="evidence" value="ECO:0007669"/>
    <property type="project" value="InterPro"/>
</dbReference>
<dbReference type="CDD" id="cd09606">
    <property type="entry name" value="M3B_PepF"/>
    <property type="match status" value="1"/>
</dbReference>
<evidence type="ECO:0000259" key="7">
    <source>
        <dbReference type="Pfam" id="PF01432"/>
    </source>
</evidence>
<evidence type="ECO:0000313" key="9">
    <source>
        <dbReference type="Proteomes" id="UP000054099"/>
    </source>
</evidence>
<comment type="cofactor">
    <cofactor evidence="6">
        <name>Zn(2+)</name>
        <dbReference type="ChEBI" id="CHEBI:29105"/>
    </cofactor>
    <text evidence="6">Binds 1 zinc ion.</text>
</comment>
<dbReference type="PANTHER" id="PTHR11804:SF28">
    <property type="entry name" value="OLIGOENDOPEPTIDASE F"/>
    <property type="match status" value="1"/>
</dbReference>
<feature type="domain" description="Peptidase M3A/M3B catalytic" evidence="7">
    <location>
        <begin position="166"/>
        <end position="547"/>
    </location>
</feature>